<evidence type="ECO:0000256" key="2">
    <source>
        <dbReference type="ARBA" id="ARBA00022741"/>
    </source>
</evidence>
<dbReference type="PANTHER" id="PTHR47961:SF12">
    <property type="entry name" value="HELICASE POLQ-LIKE"/>
    <property type="match status" value="1"/>
</dbReference>
<dbReference type="EnsemblMetazoa" id="AAEL011649-RB">
    <property type="protein sequence ID" value="AAEL011649-PB"/>
    <property type="gene ID" value="AAEL011649"/>
</dbReference>
<dbReference type="PANTHER" id="PTHR47961">
    <property type="entry name" value="DNA POLYMERASE THETA, PUTATIVE (AFU_ORTHOLOGUE AFUA_1G05260)-RELATED"/>
    <property type="match status" value="1"/>
</dbReference>
<dbReference type="InterPro" id="IPR046931">
    <property type="entry name" value="HTH_61"/>
</dbReference>
<dbReference type="Pfam" id="PF00271">
    <property type="entry name" value="Helicase_C"/>
    <property type="match status" value="1"/>
</dbReference>
<name>A0A903UPR4_AEDAE</name>
<dbReference type="SUPFAM" id="SSF52540">
    <property type="entry name" value="P-loop containing nucleoside triphosphate hydrolases"/>
    <property type="match status" value="1"/>
</dbReference>
<dbReference type="GO" id="GO:0003676">
    <property type="term" value="F:nucleic acid binding"/>
    <property type="evidence" value="ECO:0007669"/>
    <property type="project" value="InterPro"/>
</dbReference>
<feature type="region of interest" description="Disordered" evidence="10">
    <location>
        <begin position="114"/>
        <end position="154"/>
    </location>
</feature>
<dbReference type="GO" id="GO:0005634">
    <property type="term" value="C:nucleus"/>
    <property type="evidence" value="ECO:0007669"/>
    <property type="project" value="UniProtKB-SubCell"/>
</dbReference>
<keyword evidence="7" id="KW-0234">DNA repair</keyword>
<evidence type="ECO:0000256" key="4">
    <source>
        <dbReference type="ARBA" id="ARBA00022801"/>
    </source>
</evidence>
<dbReference type="Pfam" id="PF00270">
    <property type="entry name" value="DEAD"/>
    <property type="match status" value="1"/>
</dbReference>
<dbReference type="SMART" id="SM00490">
    <property type="entry name" value="HELICc"/>
    <property type="match status" value="1"/>
</dbReference>
<reference evidence="13 14" key="1">
    <citation type="submission" date="2017-06" db="EMBL/GenBank/DDBJ databases">
        <title>Aedes aegypti genome working group (AGWG) sequencing and assembly.</title>
        <authorList>
            <consortium name="Aedes aegypti Genome Working Group (AGWG)"/>
            <person name="Matthews B.J."/>
        </authorList>
    </citation>
    <scope>NUCLEOTIDE SEQUENCE [LARGE SCALE GENOMIC DNA]</scope>
    <source>
        <strain evidence="13 14">LVP_AGWG</strain>
    </source>
</reference>
<dbReference type="OrthoDB" id="2320933at2759"/>
<sequence length="1271" mass="142555">MPNHYPFARQPPRPRMSGLFKVPRAPPGGGPPTLSAGGSRIGSSSSTSSTRPRLNSSQSVFSKRRQVFGGVTQSISAFREPTRNGIVGESTRQLMDMDETLLNAVNLDVIEKQADTPPVPGEEERPEGANGAAKDKHRFSSPGMTPRRKKIRRNPGLIVLDMTKPEVDSVIAPAPKSKPPSDDTMRAETSHRMNQTRTIPVIPSQTAVAVADRRPTIPPPTTMIPRDPTVDLFEWDSQAFGTQVERIVSRNVASRSSPPRDLVDDYDDFPCYQQTNANQPEVSELNDNDDNLNCSQLFMEEIAREPHRPLTQMRYSQQRDPHSERPNANATTYSQYIRNEYTMLEENRANVIEDEVDIALAQQFDSSQYRTEQESKLRICEREMLDMSNINWDESVAIAGERPSTSTSTAKARLDGIFGKTDRANGRVVESPKLVAKKSGPLVSSHFQDLGPFYGLPNKIRDLLREFRGITEMYDWQKECLSLPAIVERKNLIYALPTSGGKTLVAEIIMFREVLLRNRSVMFIVPYVSLAQEKLAALSPFAVATQFLVEEYSGGKGMIPPRKRRRKQSIFVCTIEKALVLLDSLIEADRANEIGLICIDELHMIGEPNRGVNLEVLITKVQAIQAGIQIIGMSATIGNLAEIAKFMSADIFSQDFRPVELKEFVKCGSDMLEIKHGARTLEEAFVNKRTVNYKYSDTDTRIDPDHIIGLVMETIPNDPCLIFCPTKRRCEQLCSFLIEHLPDRVADYRAPERKTLIDLLENDGSTATLLPAAFRLGIAYHHSGLTFDERKLIEDAFRAKVLSLIICTSTLAAGVNLPAKRVIIRSPYIATEFLTLSRYKQMVGRAGRAGFGNEGGESILICAQKDIALVCNLLCSPMDEANSSLHADNFIHLKNLILSAIGLGICSTRNDVLKFVAKTLLAIQTERLGVNLRSVTDAAITALYKENAIKAKSDGCLRNPANMTVQFDATDQTQYDFEPGGNGFRELEVRRGLEGSSQDGKLVKIVKKNSRLEVNLLGKASIRAGFHMERATRAYDELKRVGERLYVNDELHLLWVIVMEDGGEIRPKEDDFISFFNKLSPEETRIAKRFFISDYTISMILSRRLDKIDMNLLRRFFRTLIVYNLWNLIPPQEVAVRFTVDAGSVQTLMTNAAATASSLQRFCEQLPEFWAFDSLLKRMVQRLAHCCTAELIPLMELPAVKIGRARQLYRAGYTSLSSIAKAKSSDLVSTVQHMNYRTANQLILSAKAKLMEEFEELRDRMDDYFHLTSIS</sequence>
<dbReference type="InterPro" id="IPR050474">
    <property type="entry name" value="Hel308_SKI2-like"/>
</dbReference>
<accession>A0A903UPR4</accession>
<dbReference type="InterPro" id="IPR027417">
    <property type="entry name" value="P-loop_NTPase"/>
</dbReference>
<evidence type="ECO:0000256" key="6">
    <source>
        <dbReference type="ARBA" id="ARBA00022840"/>
    </source>
</evidence>
<organism evidence="13 14">
    <name type="scientific">Aedes aegypti</name>
    <name type="common">Yellowfever mosquito</name>
    <name type="synonym">Culex aegypti</name>
    <dbReference type="NCBI Taxonomy" id="7159"/>
    <lineage>
        <taxon>Eukaryota</taxon>
        <taxon>Metazoa</taxon>
        <taxon>Ecdysozoa</taxon>
        <taxon>Arthropoda</taxon>
        <taxon>Hexapoda</taxon>
        <taxon>Insecta</taxon>
        <taxon>Pterygota</taxon>
        <taxon>Neoptera</taxon>
        <taxon>Endopterygota</taxon>
        <taxon>Diptera</taxon>
        <taxon>Nematocera</taxon>
        <taxon>Culicoidea</taxon>
        <taxon>Culicidae</taxon>
        <taxon>Culicinae</taxon>
        <taxon>Aedini</taxon>
        <taxon>Aedes</taxon>
        <taxon>Stegomyia</taxon>
    </lineage>
</organism>
<comment type="subcellular location">
    <subcellularLocation>
        <location evidence="1">Nucleus</location>
    </subcellularLocation>
</comment>
<dbReference type="Proteomes" id="UP000008820">
    <property type="component" value="Chromosome 3"/>
</dbReference>
<evidence type="ECO:0000256" key="10">
    <source>
        <dbReference type="SAM" id="MobiDB-lite"/>
    </source>
</evidence>
<keyword evidence="2" id="KW-0547">Nucleotide-binding</keyword>
<dbReference type="InterPro" id="IPR011545">
    <property type="entry name" value="DEAD/DEAH_box_helicase_dom"/>
</dbReference>
<protein>
    <recommendedName>
        <fullName evidence="15">DNA polymerase theta</fullName>
    </recommendedName>
</protein>
<keyword evidence="14" id="KW-1185">Reference proteome</keyword>
<keyword evidence="4" id="KW-0378">Hydrolase</keyword>
<dbReference type="GO" id="GO:0043138">
    <property type="term" value="F:3'-5' DNA helicase activity"/>
    <property type="evidence" value="ECO:0007669"/>
    <property type="project" value="UniProtKB-EC"/>
</dbReference>
<dbReference type="InterPro" id="IPR014001">
    <property type="entry name" value="Helicase_ATP-bd"/>
</dbReference>
<dbReference type="GO" id="GO:0016787">
    <property type="term" value="F:hydrolase activity"/>
    <property type="evidence" value="ECO:0007669"/>
    <property type="project" value="UniProtKB-KW"/>
</dbReference>
<dbReference type="AlphaFoldDB" id="A0A903UPR4"/>
<keyword evidence="3" id="KW-0227">DNA damage</keyword>
<dbReference type="SMART" id="SM00487">
    <property type="entry name" value="DEXDc"/>
    <property type="match status" value="1"/>
</dbReference>
<evidence type="ECO:0000259" key="11">
    <source>
        <dbReference type="PROSITE" id="PS51192"/>
    </source>
</evidence>
<evidence type="ECO:0008006" key="15">
    <source>
        <dbReference type="Google" id="ProtNLM"/>
    </source>
</evidence>
<feature type="domain" description="Helicase ATP-binding" evidence="11">
    <location>
        <begin position="483"/>
        <end position="655"/>
    </location>
</feature>
<keyword evidence="8" id="KW-0539">Nucleus</keyword>
<dbReference type="InterPro" id="IPR001650">
    <property type="entry name" value="Helicase_C-like"/>
</dbReference>
<evidence type="ECO:0000256" key="7">
    <source>
        <dbReference type="ARBA" id="ARBA00023204"/>
    </source>
</evidence>
<dbReference type="Pfam" id="PF20470">
    <property type="entry name" value="HTH_61"/>
    <property type="match status" value="1"/>
</dbReference>
<proteinExistence type="predicted"/>
<evidence type="ECO:0000256" key="1">
    <source>
        <dbReference type="ARBA" id="ARBA00004123"/>
    </source>
</evidence>
<dbReference type="GO" id="GO:0005524">
    <property type="term" value="F:ATP binding"/>
    <property type="evidence" value="ECO:0007669"/>
    <property type="project" value="UniProtKB-KW"/>
</dbReference>
<dbReference type="PROSITE" id="PS51192">
    <property type="entry name" value="HELICASE_ATP_BIND_1"/>
    <property type="match status" value="1"/>
</dbReference>
<dbReference type="FunFam" id="3.40.50.300:FF:000813">
    <property type="entry name" value="helicase POLQ-like isoform X1"/>
    <property type="match status" value="1"/>
</dbReference>
<dbReference type="GO" id="GO:0006302">
    <property type="term" value="P:double-strand break repair"/>
    <property type="evidence" value="ECO:0007669"/>
    <property type="project" value="UniProtKB-ARBA"/>
</dbReference>
<dbReference type="PROSITE" id="PS51194">
    <property type="entry name" value="HELICASE_CTER"/>
    <property type="match status" value="1"/>
</dbReference>
<evidence type="ECO:0000259" key="12">
    <source>
        <dbReference type="PROSITE" id="PS51194"/>
    </source>
</evidence>
<dbReference type="Pfam" id="PF21099">
    <property type="entry name" value="POLQ_helical"/>
    <property type="match status" value="1"/>
</dbReference>
<evidence type="ECO:0000256" key="5">
    <source>
        <dbReference type="ARBA" id="ARBA00022806"/>
    </source>
</evidence>
<feature type="region of interest" description="Disordered" evidence="10">
    <location>
        <begin position="306"/>
        <end position="331"/>
    </location>
</feature>
<dbReference type="Gene3D" id="3.40.50.300">
    <property type="entry name" value="P-loop containing nucleotide triphosphate hydrolases"/>
    <property type="match status" value="2"/>
</dbReference>
<feature type="compositionally biased region" description="Low complexity" evidence="10">
    <location>
        <begin position="35"/>
        <end position="57"/>
    </location>
</feature>
<reference evidence="13" key="2">
    <citation type="submission" date="2022-10" db="UniProtKB">
        <authorList>
            <consortium name="EnsemblMetazoa"/>
        </authorList>
    </citation>
    <scope>IDENTIFICATION</scope>
    <source>
        <strain evidence="13">LVP_AGWG</strain>
    </source>
</reference>
<evidence type="ECO:0000256" key="9">
    <source>
        <dbReference type="ARBA" id="ARBA00048988"/>
    </source>
</evidence>
<evidence type="ECO:0000256" key="8">
    <source>
        <dbReference type="ARBA" id="ARBA00023242"/>
    </source>
</evidence>
<dbReference type="Gene3D" id="1.10.150.20">
    <property type="entry name" value="5' to 3' exonuclease, C-terminal subdomain"/>
    <property type="match status" value="1"/>
</dbReference>
<feature type="domain" description="Helicase C-terminal" evidence="12">
    <location>
        <begin position="703"/>
        <end position="897"/>
    </location>
</feature>
<feature type="region of interest" description="Disordered" evidence="10">
    <location>
        <begin position="1"/>
        <end position="61"/>
    </location>
</feature>
<evidence type="ECO:0000313" key="14">
    <source>
        <dbReference type="Proteomes" id="UP000008820"/>
    </source>
</evidence>
<evidence type="ECO:0000313" key="13">
    <source>
        <dbReference type="EnsemblMetazoa" id="AAEL011649-PB"/>
    </source>
</evidence>
<evidence type="ECO:0000256" key="3">
    <source>
        <dbReference type="ARBA" id="ARBA00022763"/>
    </source>
</evidence>
<dbReference type="InterPro" id="IPR048960">
    <property type="entry name" value="POLQ-like_helical"/>
</dbReference>
<keyword evidence="6" id="KW-0067">ATP-binding</keyword>
<dbReference type="SUPFAM" id="SSF158702">
    <property type="entry name" value="Sec63 N-terminal domain-like"/>
    <property type="match status" value="1"/>
</dbReference>
<dbReference type="CDD" id="cd18026">
    <property type="entry name" value="DEXHc_POLQ-like"/>
    <property type="match status" value="1"/>
</dbReference>
<dbReference type="Gene3D" id="1.10.3380.20">
    <property type="match status" value="1"/>
</dbReference>
<dbReference type="CDD" id="cd18795">
    <property type="entry name" value="SF2_C_Ski2"/>
    <property type="match status" value="1"/>
</dbReference>
<comment type="catalytic activity">
    <reaction evidence="9">
        <text>ATP + H2O = ADP + phosphate + H(+)</text>
        <dbReference type="Rhea" id="RHEA:13065"/>
        <dbReference type="ChEBI" id="CHEBI:15377"/>
        <dbReference type="ChEBI" id="CHEBI:15378"/>
        <dbReference type="ChEBI" id="CHEBI:30616"/>
        <dbReference type="ChEBI" id="CHEBI:43474"/>
        <dbReference type="ChEBI" id="CHEBI:456216"/>
        <dbReference type="EC" id="5.6.2.4"/>
    </reaction>
</comment>
<gene>
    <name evidence="13" type="primary">5575094</name>
</gene>
<keyword evidence="5" id="KW-0347">Helicase</keyword>